<dbReference type="Pfam" id="PF16090">
    <property type="entry name" value="DUF4819"/>
    <property type="match status" value="1"/>
</dbReference>
<name>A0A821CLX7_9BILA</name>
<organism evidence="11 12">
    <name type="scientific">Rotaria socialis</name>
    <dbReference type="NCBI Taxonomy" id="392032"/>
    <lineage>
        <taxon>Eukaryota</taxon>
        <taxon>Metazoa</taxon>
        <taxon>Spiralia</taxon>
        <taxon>Gnathifera</taxon>
        <taxon>Rotifera</taxon>
        <taxon>Eurotatoria</taxon>
        <taxon>Bdelloidea</taxon>
        <taxon>Philodinida</taxon>
        <taxon>Philodinidae</taxon>
        <taxon>Rotaria</taxon>
    </lineage>
</organism>
<keyword evidence="2" id="KW-0805">Transcription regulation</keyword>
<dbReference type="EMBL" id="CAJNYV010000758">
    <property type="protein sequence ID" value="CAF3380545.1"/>
    <property type="molecule type" value="Genomic_DNA"/>
</dbReference>
<feature type="domain" description="Protein capicua homolog-like" evidence="7">
    <location>
        <begin position="94"/>
        <end position="186"/>
    </location>
</feature>
<feature type="region of interest" description="Disordered" evidence="6">
    <location>
        <begin position="204"/>
        <end position="240"/>
    </location>
</feature>
<dbReference type="EMBL" id="CAJNYD010000449">
    <property type="protein sequence ID" value="CAF3260347.1"/>
    <property type="molecule type" value="Genomic_DNA"/>
</dbReference>
<dbReference type="InterPro" id="IPR052412">
    <property type="entry name" value="CC-Dev_Transcription_Reg"/>
</dbReference>
<keyword evidence="1" id="KW-0597">Phosphoprotein</keyword>
<feature type="compositionally biased region" description="Low complexity" evidence="6">
    <location>
        <begin position="208"/>
        <end position="218"/>
    </location>
</feature>
<feature type="compositionally biased region" description="Low complexity" evidence="6">
    <location>
        <begin position="387"/>
        <end position="401"/>
    </location>
</feature>
<keyword evidence="3" id="KW-0238">DNA-binding</keyword>
<dbReference type="Proteomes" id="UP000663865">
    <property type="component" value="Unassembled WGS sequence"/>
</dbReference>
<dbReference type="InterPro" id="IPR032147">
    <property type="entry name" value="Cic_dom"/>
</dbReference>
<evidence type="ECO:0000313" key="12">
    <source>
        <dbReference type="Proteomes" id="UP000663838"/>
    </source>
</evidence>
<feature type="compositionally biased region" description="Polar residues" evidence="6">
    <location>
        <begin position="15"/>
        <end position="24"/>
    </location>
</feature>
<gene>
    <name evidence="10" type="ORF">HFQ381_LOCUS4610</name>
    <name evidence="9" type="ORF">KIK155_LOCUS6255</name>
    <name evidence="8" type="ORF">LUA448_LOCUS5357</name>
    <name evidence="11" type="ORF">TOA249_LOCUS10835</name>
</gene>
<dbReference type="Proteomes" id="UP000663833">
    <property type="component" value="Unassembled WGS sequence"/>
</dbReference>
<keyword evidence="5" id="KW-0539">Nucleus</keyword>
<evidence type="ECO:0000259" key="7">
    <source>
        <dbReference type="Pfam" id="PF16090"/>
    </source>
</evidence>
<dbReference type="GO" id="GO:0000977">
    <property type="term" value="F:RNA polymerase II transcription regulatory region sequence-specific DNA binding"/>
    <property type="evidence" value="ECO:0007669"/>
    <property type="project" value="TreeGrafter"/>
</dbReference>
<evidence type="ECO:0000256" key="4">
    <source>
        <dbReference type="ARBA" id="ARBA00023163"/>
    </source>
</evidence>
<dbReference type="Proteomes" id="UP000663838">
    <property type="component" value="Unassembled WGS sequence"/>
</dbReference>
<feature type="region of interest" description="Disordered" evidence="6">
    <location>
        <begin position="419"/>
        <end position="459"/>
    </location>
</feature>
<evidence type="ECO:0000256" key="6">
    <source>
        <dbReference type="SAM" id="MobiDB-lite"/>
    </source>
</evidence>
<evidence type="ECO:0000256" key="1">
    <source>
        <dbReference type="ARBA" id="ARBA00022553"/>
    </source>
</evidence>
<dbReference type="Proteomes" id="UP000663851">
    <property type="component" value="Unassembled WGS sequence"/>
</dbReference>
<dbReference type="EMBL" id="CAJOBO010000184">
    <property type="protein sequence ID" value="CAF4155265.1"/>
    <property type="molecule type" value="Genomic_DNA"/>
</dbReference>
<dbReference type="GO" id="GO:0005634">
    <property type="term" value="C:nucleus"/>
    <property type="evidence" value="ECO:0007669"/>
    <property type="project" value="TreeGrafter"/>
</dbReference>
<evidence type="ECO:0000256" key="3">
    <source>
        <dbReference type="ARBA" id="ARBA00023125"/>
    </source>
</evidence>
<evidence type="ECO:0000256" key="5">
    <source>
        <dbReference type="ARBA" id="ARBA00023242"/>
    </source>
</evidence>
<dbReference type="PANTHER" id="PTHR13059">
    <property type="entry name" value="HMG-BOX TRANSCRIPTION FACTOR BBX"/>
    <property type="match status" value="1"/>
</dbReference>
<proteinExistence type="predicted"/>
<keyword evidence="4" id="KW-0804">Transcription</keyword>
<feature type="compositionally biased region" description="Low complexity" evidence="6">
    <location>
        <begin position="420"/>
        <end position="445"/>
    </location>
</feature>
<evidence type="ECO:0000313" key="10">
    <source>
        <dbReference type="EMBL" id="CAF4155265.1"/>
    </source>
</evidence>
<comment type="caution">
    <text evidence="11">The sequence shown here is derived from an EMBL/GenBank/DDBJ whole genome shotgun (WGS) entry which is preliminary data.</text>
</comment>
<dbReference type="PANTHER" id="PTHR13059:SF13">
    <property type="entry name" value="PROTEIN CAPICUA HOMOLOG"/>
    <property type="match status" value="1"/>
</dbReference>
<sequence>MACDEVSPPKKRWQQRSCSSTPSPLSVTPFSLEASQWRHQSVLVLDNQNLNIYHMGTILDIIDSHLVTISLRDQQSSTVQVDLARPICNHLPSIIIDNIPACQELVVNTQVCVRQIKTNKLNQFQCGRIQAKHPTRLEFSIDLNNSHNNTNHNDDEIHQDENGKEDVWFTRQNIRLLIEPWHEELRLYRENTSMTTMFRPISVELPANNNNNNNNNNNDEQQQTAFPTPPIEQKDEDDEEVERELQKQEQAANKLQGIKKGDIFTMGNTGIRKKFNGKQWRRLCGIDQCQKESQRHGFCSKHLSQMREPNAFSQQMQRFVGSMGSFHPVAALPFLAEFYQHRFDYGPILSQSHPPPPPPPPMPSMYSSTIHVLPNGLNTLSPIRSYSTPSPSSTTTLLVTSNQSPSAFGPLLPIARQHSVDLTPPSSSSSSSTPVLSNNTNSSIRRSTDDDDSDIDIETLPSPICKRLRGDYSENGKYHNNTNQ</sequence>
<dbReference type="AlphaFoldDB" id="A0A821CLX7"/>
<reference evidence="11" key="1">
    <citation type="submission" date="2021-02" db="EMBL/GenBank/DDBJ databases">
        <authorList>
            <person name="Nowell W R."/>
        </authorList>
    </citation>
    <scope>NUCLEOTIDE SEQUENCE</scope>
</reference>
<evidence type="ECO:0000256" key="2">
    <source>
        <dbReference type="ARBA" id="ARBA00023015"/>
    </source>
</evidence>
<evidence type="ECO:0000313" key="9">
    <source>
        <dbReference type="EMBL" id="CAF3380545.1"/>
    </source>
</evidence>
<evidence type="ECO:0000313" key="8">
    <source>
        <dbReference type="EMBL" id="CAF3260347.1"/>
    </source>
</evidence>
<dbReference type="GO" id="GO:0000981">
    <property type="term" value="F:DNA-binding transcription factor activity, RNA polymerase II-specific"/>
    <property type="evidence" value="ECO:0007669"/>
    <property type="project" value="TreeGrafter"/>
</dbReference>
<feature type="region of interest" description="Disordered" evidence="6">
    <location>
        <begin position="1"/>
        <end position="24"/>
    </location>
</feature>
<dbReference type="EMBL" id="CAJOBS010000572">
    <property type="protein sequence ID" value="CAF4604422.1"/>
    <property type="molecule type" value="Genomic_DNA"/>
</dbReference>
<accession>A0A821CLX7</accession>
<evidence type="ECO:0000313" key="11">
    <source>
        <dbReference type="EMBL" id="CAF4604422.1"/>
    </source>
</evidence>
<feature type="region of interest" description="Disordered" evidence="6">
    <location>
        <begin position="382"/>
        <end position="401"/>
    </location>
</feature>
<protein>
    <recommendedName>
        <fullName evidence="7">Protein capicua homolog-like domain-containing protein</fullName>
    </recommendedName>
</protein>